<protein>
    <submittedName>
        <fullName evidence="2">Uncharacterized protein</fullName>
    </submittedName>
</protein>
<reference evidence="2 3" key="1">
    <citation type="submission" date="2024-03" db="EMBL/GenBank/DDBJ databases">
        <title>Aureococcus anophagefferens CCMP1851 and Kratosvirus quantuckense: Draft genome of a second virus-susceptible host strain in the model system.</title>
        <authorList>
            <person name="Chase E."/>
            <person name="Truchon A.R."/>
            <person name="Schepens W."/>
            <person name="Wilhelm S.W."/>
        </authorList>
    </citation>
    <scope>NUCLEOTIDE SEQUENCE [LARGE SCALE GENOMIC DNA]</scope>
    <source>
        <strain evidence="2 3">CCMP1851</strain>
    </source>
</reference>
<proteinExistence type="predicted"/>
<dbReference type="SMART" id="SM00185">
    <property type="entry name" value="ARM"/>
    <property type="match status" value="3"/>
</dbReference>
<dbReference type="Gene3D" id="1.25.10.10">
    <property type="entry name" value="Leucine-rich Repeat Variant"/>
    <property type="match status" value="1"/>
</dbReference>
<keyword evidence="3" id="KW-1185">Reference proteome</keyword>
<dbReference type="Proteomes" id="UP001363151">
    <property type="component" value="Unassembled WGS sequence"/>
</dbReference>
<evidence type="ECO:0000256" key="1">
    <source>
        <dbReference type="SAM" id="MobiDB-lite"/>
    </source>
</evidence>
<name>A0ABR1FWI4_AURAN</name>
<dbReference type="PANTHER" id="PTHR23315:SF7">
    <property type="entry name" value="U-BOX DOMAIN-CONTAINING PROTEIN 4"/>
    <property type="match status" value="1"/>
</dbReference>
<feature type="region of interest" description="Disordered" evidence="1">
    <location>
        <begin position="1"/>
        <end position="68"/>
    </location>
</feature>
<sequence length="313" mass="32251">MGKQQDPTTPKSPFTRRRLVGKSARGSPLVEARKGQPASPPKSHDKTATAARNAGAQSSKEKTITGHKVTTTASGSAAAAAAPVDATEFGLLVELWSSNSDGCVAEAARARAVAVADAGGAAASPETIRAVAGLLRGAGKRDALRVLAALAGHAANRGALVDAGAIEIFVEALDRSDTNAARERAAWALGALTDGSSRKRVGQAAIPALVTPLLRSESSDQLQFQCAAALWRLGFDCDENRERIALAGASKPLIALRRTGSGQCQAAAKGALCNLTPHVRSRRILADALGLDNAKPTKFDVDSAIVTPRPLFA</sequence>
<dbReference type="SUPFAM" id="SSF48371">
    <property type="entry name" value="ARM repeat"/>
    <property type="match status" value="1"/>
</dbReference>
<dbReference type="EMBL" id="JBBJCI010000216">
    <property type="protein sequence ID" value="KAK7240112.1"/>
    <property type="molecule type" value="Genomic_DNA"/>
</dbReference>
<organism evidence="2 3">
    <name type="scientific">Aureococcus anophagefferens</name>
    <name type="common">Harmful bloom alga</name>
    <dbReference type="NCBI Taxonomy" id="44056"/>
    <lineage>
        <taxon>Eukaryota</taxon>
        <taxon>Sar</taxon>
        <taxon>Stramenopiles</taxon>
        <taxon>Ochrophyta</taxon>
        <taxon>Pelagophyceae</taxon>
        <taxon>Pelagomonadales</taxon>
        <taxon>Pelagomonadaceae</taxon>
        <taxon>Aureococcus</taxon>
    </lineage>
</organism>
<dbReference type="InterPro" id="IPR016024">
    <property type="entry name" value="ARM-type_fold"/>
</dbReference>
<feature type="compositionally biased region" description="Polar residues" evidence="1">
    <location>
        <begin position="1"/>
        <end position="12"/>
    </location>
</feature>
<evidence type="ECO:0000313" key="3">
    <source>
        <dbReference type="Proteomes" id="UP001363151"/>
    </source>
</evidence>
<accession>A0ABR1FWI4</accession>
<gene>
    <name evidence="2" type="ORF">SO694_00117033</name>
</gene>
<comment type="caution">
    <text evidence="2">The sequence shown here is derived from an EMBL/GenBank/DDBJ whole genome shotgun (WGS) entry which is preliminary data.</text>
</comment>
<dbReference type="InterPro" id="IPR000225">
    <property type="entry name" value="Armadillo"/>
</dbReference>
<dbReference type="PANTHER" id="PTHR23315">
    <property type="entry name" value="U BOX DOMAIN-CONTAINING"/>
    <property type="match status" value="1"/>
</dbReference>
<evidence type="ECO:0000313" key="2">
    <source>
        <dbReference type="EMBL" id="KAK7240112.1"/>
    </source>
</evidence>
<dbReference type="InterPro" id="IPR011989">
    <property type="entry name" value="ARM-like"/>
</dbReference>
<dbReference type="Pfam" id="PF00514">
    <property type="entry name" value="Arm"/>
    <property type="match status" value="1"/>
</dbReference>